<feature type="transmembrane region" description="Helical" evidence="3">
    <location>
        <begin position="114"/>
        <end position="133"/>
    </location>
</feature>
<evidence type="ECO:0000313" key="5">
    <source>
        <dbReference type="Proteomes" id="UP000236454"/>
    </source>
</evidence>
<dbReference type="RefSeq" id="WP_090245932.1">
    <property type="nucleotide sequence ID" value="NZ_FPAS01000001.1"/>
</dbReference>
<feature type="transmembrane region" description="Helical" evidence="3">
    <location>
        <begin position="308"/>
        <end position="326"/>
    </location>
</feature>
<feature type="transmembrane region" description="Helical" evidence="3">
    <location>
        <begin position="211"/>
        <end position="229"/>
    </location>
</feature>
<protein>
    <submittedName>
        <fullName evidence="4">TIGR00341 family protein</fullName>
    </submittedName>
</protein>
<feature type="transmembrane region" description="Helical" evidence="3">
    <location>
        <begin position="139"/>
        <end position="161"/>
    </location>
</feature>
<evidence type="ECO:0000256" key="3">
    <source>
        <dbReference type="SAM" id="Phobius"/>
    </source>
</evidence>
<dbReference type="AlphaFoldDB" id="A0A1I6XV37"/>
<dbReference type="STRING" id="477690.SAMN05216474_0484"/>
<feature type="transmembrane region" description="Helical" evidence="3">
    <location>
        <begin position="236"/>
        <end position="258"/>
    </location>
</feature>
<feature type="compositionally biased region" description="Basic and acidic residues" evidence="2">
    <location>
        <begin position="1"/>
        <end position="13"/>
    </location>
</feature>
<name>A0A1I6XV37_9FLAO</name>
<keyword evidence="3" id="KW-1133">Transmembrane helix</keyword>
<feature type="region of interest" description="Disordered" evidence="2">
    <location>
        <begin position="1"/>
        <end position="45"/>
    </location>
</feature>
<feature type="transmembrane region" description="Helical" evidence="3">
    <location>
        <begin position="264"/>
        <end position="287"/>
    </location>
</feature>
<sequence length="542" mass="60195">MNEEKLDPKDEQNKAQNDASESTNDATNETSSSDQPADDLHAEKQRRKKAFEHLYNNDNMYDDPIEGDPTKIKINTDVKEGVKSIFNFLKDTVSFQDGADINGTIKNIREGINFVGPNVWVLMCSIVVASVGLNTNSVAVIIGAMLISPLMGPIRGMGLGVGTNDIKLIVDSLKNFGVAVGISLLTAYIYFLITPLHGLTPELEARTGPNLMDVFIAFFGGLAGIIAASRGDNNTVIPGVAIATALMPPLCTAGYGLANGNWQFFFGASYLFLINTLFICLSTILVVRYLKFPIRHFINPKVEKKVKVVSTVLIFLVIVPSVYLFYGKVQETIFTENATNYIRNVIETDETLDVNQKFDLTGEVPKVEVILTNKTVPQSTLDVWNAQLKTYNLSTDNISIIQGEDVDEKLKEYLDEFKNKNLSSGAGYDVIKQKDELIRDLNIQNATLKNSIDQLKNQKVNARTLASTIALHYPEVESIEVLSGVHAQNDQVNDTIFALAVHYFDSLEVDKLKVNEKLRRQLEIQLKDQNLLGNFKVKVYNQ</sequence>
<dbReference type="PANTHER" id="PTHR20992:SF9">
    <property type="entry name" value="AT15442P-RELATED"/>
    <property type="match status" value="1"/>
</dbReference>
<dbReference type="Proteomes" id="UP000236454">
    <property type="component" value="Unassembled WGS sequence"/>
</dbReference>
<accession>A0A1I6XV37</accession>
<feature type="compositionally biased region" description="Polar residues" evidence="2">
    <location>
        <begin position="14"/>
        <end position="35"/>
    </location>
</feature>
<evidence type="ECO:0000313" key="4">
    <source>
        <dbReference type="EMBL" id="SFT42375.1"/>
    </source>
</evidence>
<proteinExistence type="predicted"/>
<evidence type="ECO:0000256" key="1">
    <source>
        <dbReference type="SAM" id="Coils"/>
    </source>
</evidence>
<organism evidence="4 5">
    <name type="scientific">Lishizhenia tianjinensis</name>
    <dbReference type="NCBI Taxonomy" id="477690"/>
    <lineage>
        <taxon>Bacteria</taxon>
        <taxon>Pseudomonadati</taxon>
        <taxon>Bacteroidota</taxon>
        <taxon>Flavobacteriia</taxon>
        <taxon>Flavobacteriales</taxon>
        <taxon>Crocinitomicaceae</taxon>
        <taxon>Lishizhenia</taxon>
    </lineage>
</organism>
<keyword evidence="5" id="KW-1185">Reference proteome</keyword>
<feature type="coiled-coil region" evidence="1">
    <location>
        <begin position="431"/>
        <end position="465"/>
    </location>
</feature>
<dbReference type="PANTHER" id="PTHR20992">
    <property type="entry name" value="AT15442P-RELATED"/>
    <property type="match status" value="1"/>
</dbReference>
<keyword evidence="1" id="KW-0175">Coiled coil</keyword>
<dbReference type="InterPro" id="IPR005240">
    <property type="entry name" value="DUF389"/>
</dbReference>
<evidence type="ECO:0000256" key="2">
    <source>
        <dbReference type="SAM" id="MobiDB-lite"/>
    </source>
</evidence>
<keyword evidence="3" id="KW-0812">Transmembrane</keyword>
<feature type="transmembrane region" description="Helical" evidence="3">
    <location>
        <begin position="173"/>
        <end position="191"/>
    </location>
</feature>
<gene>
    <name evidence="4" type="ORF">SAMN05216474_0484</name>
</gene>
<dbReference type="Pfam" id="PF04087">
    <property type="entry name" value="DUF389"/>
    <property type="match status" value="1"/>
</dbReference>
<dbReference type="EMBL" id="FPAS01000001">
    <property type="protein sequence ID" value="SFT42375.1"/>
    <property type="molecule type" value="Genomic_DNA"/>
</dbReference>
<keyword evidence="3" id="KW-0472">Membrane</keyword>
<dbReference type="OrthoDB" id="9790659at2"/>
<reference evidence="4 5" key="1">
    <citation type="submission" date="2016-10" db="EMBL/GenBank/DDBJ databases">
        <authorList>
            <person name="de Groot N.N."/>
        </authorList>
    </citation>
    <scope>NUCLEOTIDE SEQUENCE [LARGE SCALE GENOMIC DNA]</scope>
    <source>
        <strain evidence="4 5">CGMCC 1.7005</strain>
    </source>
</reference>